<keyword evidence="3" id="KW-1185">Reference proteome</keyword>
<dbReference type="InterPro" id="IPR010380">
    <property type="entry name" value="DUF975"/>
</dbReference>
<dbReference type="OrthoDB" id="9784844at2"/>
<gene>
    <name evidence="2" type="ORF">BW727_102028</name>
</gene>
<dbReference type="PANTHER" id="PTHR40076">
    <property type="entry name" value="MEMBRANE PROTEIN-RELATED"/>
    <property type="match status" value="1"/>
</dbReference>
<accession>A0A1S6IS17</accession>
<sequence length="203" mass="23686">MNHANLKQQAKADIRENYSPWLLFAVVTIILSSYQFVSQTNQTDVYGYVSRNIHLQARLFDLIQLILVVPFTRLAIHLTTNTYSSMKDSMFKNQLWLRDIGAMLLVSIYTFLWTLLFIIPGIVMSYAYYFVPYILAEDNNISISEAILLSRKMTEGYKFDLFILDFSFILWNLASLLTFGLVALYVIPYKKATRAHYYLKLSR</sequence>
<dbReference type="AlphaFoldDB" id="A0A1S6IS17"/>
<feature type="transmembrane region" description="Helical" evidence="1">
    <location>
        <begin position="21"/>
        <end position="37"/>
    </location>
</feature>
<evidence type="ECO:0000313" key="3">
    <source>
        <dbReference type="Proteomes" id="UP000188993"/>
    </source>
</evidence>
<organism evidence="2 3">
    <name type="scientific">Jeotgalibaca dankookensis</name>
    <dbReference type="NCBI Taxonomy" id="708126"/>
    <lineage>
        <taxon>Bacteria</taxon>
        <taxon>Bacillati</taxon>
        <taxon>Bacillota</taxon>
        <taxon>Bacilli</taxon>
        <taxon>Lactobacillales</taxon>
        <taxon>Carnobacteriaceae</taxon>
        <taxon>Jeotgalibaca</taxon>
    </lineage>
</organism>
<dbReference type="STRING" id="708126.BW727_102028"/>
<reference evidence="2 3" key="1">
    <citation type="journal article" date="2014" name="Int. J. Syst. Evol. Microbiol.">
        <title>Jeotgalibaca dankookensis gen. nov., sp. nov., a member of the family Carnobacteriaceae, isolated from seujeot (Korean traditional food).</title>
        <authorList>
            <person name="Lee D.G."/>
            <person name="Trujillo M.E."/>
            <person name="Kang H."/>
            <person name="Ahn T.Y."/>
        </authorList>
    </citation>
    <scope>NUCLEOTIDE SEQUENCE [LARGE SCALE GENOMIC DNA]</scope>
    <source>
        <strain evidence="2 3">EX-07</strain>
    </source>
</reference>
<protein>
    <recommendedName>
        <fullName evidence="4">DUF975 family protein</fullName>
    </recommendedName>
</protein>
<evidence type="ECO:0008006" key="4">
    <source>
        <dbReference type="Google" id="ProtNLM"/>
    </source>
</evidence>
<dbReference type="PANTHER" id="PTHR40076:SF1">
    <property type="entry name" value="MEMBRANE PROTEIN"/>
    <property type="match status" value="1"/>
</dbReference>
<keyword evidence="1" id="KW-0472">Membrane</keyword>
<name>A0A1S6IS17_9LACT</name>
<dbReference type="RefSeq" id="WP_062469185.1">
    <property type="nucleotide sequence ID" value="NZ_BBYN01000011.1"/>
</dbReference>
<dbReference type="EMBL" id="CP019728">
    <property type="protein sequence ID" value="AQS54342.1"/>
    <property type="molecule type" value="Genomic_DNA"/>
</dbReference>
<evidence type="ECO:0000313" key="2">
    <source>
        <dbReference type="EMBL" id="AQS54342.1"/>
    </source>
</evidence>
<feature type="transmembrane region" description="Helical" evidence="1">
    <location>
        <begin position="57"/>
        <end position="79"/>
    </location>
</feature>
<dbReference type="KEGG" id="jda:BW727_102028"/>
<feature type="transmembrane region" description="Helical" evidence="1">
    <location>
        <begin position="100"/>
        <end position="129"/>
    </location>
</feature>
<keyword evidence="1" id="KW-1133">Transmembrane helix</keyword>
<keyword evidence="1" id="KW-0812">Transmembrane</keyword>
<dbReference type="Pfam" id="PF06161">
    <property type="entry name" value="DUF975"/>
    <property type="match status" value="1"/>
</dbReference>
<proteinExistence type="predicted"/>
<feature type="transmembrane region" description="Helical" evidence="1">
    <location>
        <begin position="168"/>
        <end position="187"/>
    </location>
</feature>
<evidence type="ECO:0000256" key="1">
    <source>
        <dbReference type="SAM" id="Phobius"/>
    </source>
</evidence>
<dbReference type="Proteomes" id="UP000188993">
    <property type="component" value="Chromosome"/>
</dbReference>